<reference evidence="11 12" key="1">
    <citation type="submission" date="2018-02" db="EMBL/GenBank/DDBJ databases">
        <title>Draft genome sequences of Elsinoe sp., causing black scab on jojoba.</title>
        <authorList>
            <person name="Stodart B."/>
            <person name="Jeffress S."/>
            <person name="Ash G."/>
            <person name="Arun Chinnappa K."/>
        </authorList>
    </citation>
    <scope>NUCLEOTIDE SEQUENCE [LARGE SCALE GENOMIC DNA]</scope>
    <source>
        <strain evidence="11 12">Hillstone_2</strain>
    </source>
</reference>
<protein>
    <recommendedName>
        <fullName evidence="10">Cytochrome b mRNA-processing protein 4</fullName>
    </recommendedName>
</protein>
<keyword evidence="4" id="KW-0999">Mitochondrion inner membrane</keyword>
<keyword evidence="6" id="KW-0496">Mitochondrion</keyword>
<name>A0A4U7AUA0_9PEZI</name>
<dbReference type="InterPro" id="IPR014807">
    <property type="entry name" value="Coa1"/>
</dbReference>
<comment type="similarity">
    <text evidence="2">Belongs to the CBP4 family.</text>
</comment>
<dbReference type="InterPro" id="IPR042432">
    <property type="entry name" value="Coa1_fungi"/>
</dbReference>
<dbReference type="PANTHER" id="PTHR28523">
    <property type="entry name" value="CYTOCHROME C OXIDASE ASSEMBLY FACTOR 1"/>
    <property type="match status" value="1"/>
</dbReference>
<dbReference type="EMBL" id="PTQR01000128">
    <property type="protein sequence ID" value="TKX18567.1"/>
    <property type="molecule type" value="Genomic_DNA"/>
</dbReference>
<comment type="subcellular location">
    <subcellularLocation>
        <location evidence="1">Mitochondrion inner membrane</location>
        <topology evidence="1">Single-pass membrane protein</topology>
    </subcellularLocation>
</comment>
<dbReference type="Pfam" id="PF08695">
    <property type="entry name" value="Coa1"/>
    <property type="match status" value="1"/>
</dbReference>
<keyword evidence="5" id="KW-1133">Transmembrane helix</keyword>
<dbReference type="PANTHER" id="PTHR28523:SF1">
    <property type="entry name" value="CYTOCHROME C OXIDASE ASSEMBLY FACTOR 1"/>
    <property type="match status" value="1"/>
</dbReference>
<evidence type="ECO:0000256" key="2">
    <source>
        <dbReference type="ARBA" id="ARBA00006780"/>
    </source>
</evidence>
<sequence>MILRHVRFPRGLGRSSLRPNGAFHRTLIAAPKPGSGPLMSRRADRELPSANNSRRWLISIPIFLATMGLSSAAIFNYQKSSSSVVSSTLYALRTNSKAREILGDEIYFASKFPWISGEMNQLHGRIDIHFWVKGKKQKALMNFKSERKYRMGYFETVRWSLQTEDGQVYELLESDGADPFAKSNITNYRKSFTRYEPPNCKAPLPAPISIAATTLHPAFTMSKTATWIKMGVAGVAMCVGGPALIYYVTPSEEELFLRYNPELQRRSLANRKERQEDFDQFVTRLKKYSKSDKPIWAAWEEEVAKQKESGAQAAVEGQRATQQAEAARQAELRAEIKALSQK</sequence>
<dbReference type="Proteomes" id="UP000308133">
    <property type="component" value="Unassembled WGS sequence"/>
</dbReference>
<evidence type="ECO:0000256" key="5">
    <source>
        <dbReference type="ARBA" id="ARBA00022989"/>
    </source>
</evidence>
<evidence type="ECO:0000256" key="9">
    <source>
        <dbReference type="ARBA" id="ARBA00025413"/>
    </source>
</evidence>
<dbReference type="GO" id="GO:0033617">
    <property type="term" value="P:mitochondrial respiratory chain complex IV assembly"/>
    <property type="evidence" value="ECO:0007669"/>
    <property type="project" value="InterPro"/>
</dbReference>
<evidence type="ECO:0000256" key="3">
    <source>
        <dbReference type="ARBA" id="ARBA00022692"/>
    </source>
</evidence>
<dbReference type="AlphaFoldDB" id="A0A4U7AUA0"/>
<keyword evidence="7" id="KW-0472">Membrane</keyword>
<dbReference type="InterPro" id="IPR012420">
    <property type="entry name" value="Cbp4"/>
</dbReference>
<evidence type="ECO:0000256" key="1">
    <source>
        <dbReference type="ARBA" id="ARBA00004434"/>
    </source>
</evidence>
<dbReference type="Pfam" id="PF07960">
    <property type="entry name" value="CBP4"/>
    <property type="match status" value="1"/>
</dbReference>
<evidence type="ECO:0000256" key="4">
    <source>
        <dbReference type="ARBA" id="ARBA00022792"/>
    </source>
</evidence>
<evidence type="ECO:0000256" key="10">
    <source>
        <dbReference type="ARBA" id="ARBA00031521"/>
    </source>
</evidence>
<evidence type="ECO:0000256" key="7">
    <source>
        <dbReference type="ARBA" id="ARBA00023136"/>
    </source>
</evidence>
<comment type="caution">
    <text evidence="11">The sequence shown here is derived from an EMBL/GenBank/DDBJ whole genome shotgun (WGS) entry which is preliminary data.</text>
</comment>
<proteinExistence type="inferred from homology"/>
<keyword evidence="3" id="KW-0812">Transmembrane</keyword>
<accession>A0A4U7AUA0</accession>
<evidence type="ECO:0000256" key="8">
    <source>
        <dbReference type="ARBA" id="ARBA00023186"/>
    </source>
</evidence>
<evidence type="ECO:0000313" key="11">
    <source>
        <dbReference type="EMBL" id="TKX18567.1"/>
    </source>
</evidence>
<evidence type="ECO:0000256" key="6">
    <source>
        <dbReference type="ARBA" id="ARBA00023128"/>
    </source>
</evidence>
<evidence type="ECO:0000313" key="12">
    <source>
        <dbReference type="Proteomes" id="UP000308133"/>
    </source>
</evidence>
<comment type="function">
    <text evidence="9">Essential for the assembly of ubiquinol-cytochrome c reductase. It has a direct effect on the correct occurrence of the Rieske protein, core 4, core 5 and apocytochrome b.</text>
</comment>
<organism evidence="11 12">
    <name type="scientific">Elsinoe australis</name>
    <dbReference type="NCBI Taxonomy" id="40998"/>
    <lineage>
        <taxon>Eukaryota</taxon>
        <taxon>Fungi</taxon>
        <taxon>Dikarya</taxon>
        <taxon>Ascomycota</taxon>
        <taxon>Pezizomycotina</taxon>
        <taxon>Dothideomycetes</taxon>
        <taxon>Dothideomycetidae</taxon>
        <taxon>Myriangiales</taxon>
        <taxon>Elsinoaceae</taxon>
        <taxon>Elsinoe</taxon>
    </lineage>
</organism>
<dbReference type="GO" id="GO:0005743">
    <property type="term" value="C:mitochondrial inner membrane"/>
    <property type="evidence" value="ECO:0007669"/>
    <property type="project" value="UniProtKB-SubCell"/>
</dbReference>
<gene>
    <name evidence="11" type="ORF">C1H76_9357</name>
</gene>
<keyword evidence="8" id="KW-0143">Chaperone</keyword>